<dbReference type="InterPro" id="IPR001046">
    <property type="entry name" value="NRAMP_fam"/>
</dbReference>
<feature type="transmembrane region" description="Helical" evidence="6">
    <location>
        <begin position="146"/>
        <end position="166"/>
    </location>
</feature>
<feature type="transmembrane region" description="Helical" evidence="6">
    <location>
        <begin position="237"/>
        <end position="260"/>
    </location>
</feature>
<dbReference type="PATRIC" id="fig|1618667.3.peg.511"/>
<gene>
    <name evidence="7" type="ORF">UU83_C0034G0002</name>
</gene>
<dbReference type="PANTHER" id="PTHR11706:SF33">
    <property type="entry name" value="NATURAL RESISTANCE-ASSOCIATED MACROPHAGE PROTEIN 2"/>
    <property type="match status" value="1"/>
</dbReference>
<name>A0A0G1AFC5_9BACT</name>
<evidence type="ECO:0000256" key="4">
    <source>
        <dbReference type="ARBA" id="ARBA00022989"/>
    </source>
</evidence>
<dbReference type="PANTHER" id="PTHR11706">
    <property type="entry name" value="SOLUTE CARRIER PROTEIN FAMILY 11 MEMBER"/>
    <property type="match status" value="1"/>
</dbReference>
<protein>
    <submittedName>
        <fullName evidence="7">Natural resistance-associated macrophage protein</fullName>
    </submittedName>
</protein>
<reference evidence="7 8" key="1">
    <citation type="journal article" date="2015" name="Nature">
        <title>rRNA introns, odd ribosomes, and small enigmatic genomes across a large radiation of phyla.</title>
        <authorList>
            <person name="Brown C.T."/>
            <person name="Hug L.A."/>
            <person name="Thomas B.C."/>
            <person name="Sharon I."/>
            <person name="Castelle C.J."/>
            <person name="Singh A."/>
            <person name="Wilkins M.J."/>
            <person name="Williams K.H."/>
            <person name="Banfield J.F."/>
        </authorList>
    </citation>
    <scope>NUCLEOTIDE SEQUENCE [LARGE SCALE GENOMIC DNA]</scope>
</reference>
<sequence>MPILQKLKSFWKSLGPGLITGASDDDPSSIVVYSLAGAKFGLAALWTAVATLPFMVILQRMAGRIGLVSGKGLAGNMKKHYPAWMLIAVTTLIVSINIINIGADISGMAAAINLVIPISHLTLAILISAIIILITISVPYHFLARYLKWVAVVLFSYVAAAFLIQLDWKNIFYRAVVPQFILSREYLAMIIAIFGTTISPYLFFWQALEEAEEEKTHNHQRTKALIKNEIGSMYKDVYAGMMFSNLITFFIIILGASTFFKNGITNIGTIGEIAGMLKPLAGQYASILFIIGIIASGVLAIPVLAGSAAYALAELFGWKNGFDNGFHKAKQFHLVIVAATIIGLLIPFFGFHPVQILYYTAVIFGLASPFLIFLVIHMANNPKVMGVYTSRRHSNIIAYTLLTVMSAGAILTLIL</sequence>
<dbReference type="EMBL" id="LCCD01000034">
    <property type="protein sequence ID" value="KKS24003.1"/>
    <property type="molecule type" value="Genomic_DNA"/>
</dbReference>
<dbReference type="Proteomes" id="UP000033856">
    <property type="component" value="Unassembled WGS sequence"/>
</dbReference>
<organism evidence="7 8">
    <name type="scientific">Candidatus Jorgensenbacteria bacterium GW2011_GWF2_41_8</name>
    <dbReference type="NCBI Taxonomy" id="1618667"/>
    <lineage>
        <taxon>Bacteria</taxon>
        <taxon>Candidatus Joergenseniibacteriota</taxon>
    </lineage>
</organism>
<evidence type="ECO:0000256" key="3">
    <source>
        <dbReference type="ARBA" id="ARBA00022692"/>
    </source>
</evidence>
<keyword evidence="5 6" id="KW-0472">Membrane</keyword>
<evidence type="ECO:0000313" key="8">
    <source>
        <dbReference type="Proteomes" id="UP000033856"/>
    </source>
</evidence>
<feature type="transmembrane region" description="Helical" evidence="6">
    <location>
        <begin position="396"/>
        <end position="414"/>
    </location>
</feature>
<dbReference type="GO" id="GO:0005384">
    <property type="term" value="F:manganese ion transmembrane transporter activity"/>
    <property type="evidence" value="ECO:0007669"/>
    <property type="project" value="TreeGrafter"/>
</dbReference>
<feature type="transmembrane region" description="Helical" evidence="6">
    <location>
        <begin position="186"/>
        <end position="205"/>
    </location>
</feature>
<evidence type="ECO:0000256" key="2">
    <source>
        <dbReference type="ARBA" id="ARBA00022448"/>
    </source>
</evidence>
<comment type="caution">
    <text evidence="7">The sequence shown here is derived from an EMBL/GenBank/DDBJ whole genome shotgun (WGS) entry which is preliminary data.</text>
</comment>
<feature type="transmembrane region" description="Helical" evidence="6">
    <location>
        <begin position="284"/>
        <end position="312"/>
    </location>
</feature>
<dbReference type="GO" id="GO:0015086">
    <property type="term" value="F:cadmium ion transmembrane transporter activity"/>
    <property type="evidence" value="ECO:0007669"/>
    <property type="project" value="TreeGrafter"/>
</dbReference>
<accession>A0A0G1AFC5</accession>
<evidence type="ECO:0000313" key="7">
    <source>
        <dbReference type="EMBL" id="KKS24003.1"/>
    </source>
</evidence>
<feature type="transmembrane region" description="Helical" evidence="6">
    <location>
        <begin position="356"/>
        <end position="376"/>
    </location>
</feature>
<feature type="transmembrane region" description="Helical" evidence="6">
    <location>
        <begin position="109"/>
        <end position="134"/>
    </location>
</feature>
<evidence type="ECO:0000256" key="5">
    <source>
        <dbReference type="ARBA" id="ARBA00023136"/>
    </source>
</evidence>
<evidence type="ECO:0000256" key="6">
    <source>
        <dbReference type="SAM" id="Phobius"/>
    </source>
</evidence>
<evidence type="ECO:0000256" key="1">
    <source>
        <dbReference type="ARBA" id="ARBA00004141"/>
    </source>
</evidence>
<feature type="transmembrane region" description="Helical" evidence="6">
    <location>
        <begin position="332"/>
        <end position="350"/>
    </location>
</feature>
<proteinExistence type="predicted"/>
<dbReference type="GO" id="GO:0005886">
    <property type="term" value="C:plasma membrane"/>
    <property type="evidence" value="ECO:0007669"/>
    <property type="project" value="TreeGrafter"/>
</dbReference>
<dbReference type="AlphaFoldDB" id="A0A0G1AFC5"/>
<feature type="transmembrane region" description="Helical" evidence="6">
    <location>
        <begin position="83"/>
        <end position="103"/>
    </location>
</feature>
<keyword evidence="4 6" id="KW-1133">Transmembrane helix</keyword>
<comment type="subcellular location">
    <subcellularLocation>
        <location evidence="1">Membrane</location>
        <topology evidence="1">Multi-pass membrane protein</topology>
    </subcellularLocation>
</comment>
<dbReference type="Pfam" id="PF01566">
    <property type="entry name" value="Nramp"/>
    <property type="match status" value="1"/>
</dbReference>
<keyword evidence="2" id="KW-0813">Transport</keyword>
<keyword evidence="3 6" id="KW-0812">Transmembrane</keyword>
<dbReference type="GO" id="GO:0034755">
    <property type="term" value="P:iron ion transmembrane transport"/>
    <property type="evidence" value="ECO:0007669"/>
    <property type="project" value="TreeGrafter"/>
</dbReference>